<accession>A0A3N7JRS8</accession>
<evidence type="ECO:0000259" key="1">
    <source>
        <dbReference type="Pfam" id="PF13480"/>
    </source>
</evidence>
<comment type="caution">
    <text evidence="2">The sequence shown here is derived from an EMBL/GenBank/DDBJ whole genome shotgun (WGS) entry which is preliminary data.</text>
</comment>
<keyword evidence="3" id="KW-1185">Reference proteome</keyword>
<feature type="domain" description="BioF2-like acetyltransferase" evidence="1">
    <location>
        <begin position="173"/>
        <end position="312"/>
    </location>
</feature>
<dbReference type="Gene3D" id="3.40.630.30">
    <property type="match status" value="1"/>
</dbReference>
<dbReference type="InterPro" id="IPR038740">
    <property type="entry name" value="BioF2-like_GNAT_dom"/>
</dbReference>
<dbReference type="InterPro" id="IPR016181">
    <property type="entry name" value="Acyl_CoA_acyltransferase"/>
</dbReference>
<dbReference type="Proteomes" id="UP000267464">
    <property type="component" value="Unassembled WGS sequence"/>
</dbReference>
<reference evidence="2 3" key="2">
    <citation type="submission" date="2018-12" db="EMBL/GenBank/DDBJ databases">
        <title>Rhizobacter gummiphilus sp. nov., a rubber-degrading bacterium isolated from the soil of a botanical garden in Japan.</title>
        <authorList>
            <person name="Shunsuke S.S."/>
        </authorList>
    </citation>
    <scope>NUCLEOTIDE SEQUENCE [LARGE SCALE GENOMIC DNA]</scope>
    <source>
        <strain evidence="2 3">S-16</strain>
    </source>
</reference>
<evidence type="ECO:0000313" key="2">
    <source>
        <dbReference type="EMBL" id="RQP21735.1"/>
    </source>
</evidence>
<reference evidence="2 3" key="1">
    <citation type="submission" date="2018-08" db="EMBL/GenBank/DDBJ databases">
        <authorList>
            <person name="Khan S.A."/>
            <person name="Jeon C.O."/>
            <person name="Chun B.H."/>
            <person name="Jeong S.E."/>
        </authorList>
    </citation>
    <scope>NUCLEOTIDE SEQUENCE [LARGE SCALE GENOMIC DNA]</scope>
    <source>
        <strain evidence="2 3">S-16</strain>
    </source>
</reference>
<gene>
    <name evidence="2" type="ORF">DZC73_25140</name>
</gene>
<name>A0A3N7JRS8_9BURK</name>
<dbReference type="OrthoDB" id="8912137at2"/>
<dbReference type="SUPFAM" id="SSF55729">
    <property type="entry name" value="Acyl-CoA N-acyltransferases (Nat)"/>
    <property type="match status" value="1"/>
</dbReference>
<keyword evidence="2" id="KW-0808">Transferase</keyword>
<dbReference type="AlphaFoldDB" id="A0A3N7JRS8"/>
<evidence type="ECO:0000313" key="3">
    <source>
        <dbReference type="Proteomes" id="UP000267464"/>
    </source>
</evidence>
<sequence>MTPQFRIVDNPRETSFQQAWERHVSAGELSLDLDYLRLVSEATPEASHHYVACIDAAGAICGLAYVSLTGRRIAGLIPLRVLVLGGTVAGGQAFWFDEAVLRFADFMAALRSFLARAVPHDLIVLKEFSSGRDATVLQDNCDAGFVNVLCFDRSRVDLRSTASLDAWLDTLPAKKRYYLKQVLRHQRESGLAFDVMERFDHLVDELYPLYLAVNARATEARTQALPKSLFHAMARQLGSSRLLVARQDGRCVGFGLLLERHDQVKCMVIGLDYAVSRQLNLWYAIVLRSIEHAVTRGCSMVDLGSTNHDMKRKFGAASDDIWISVRHRTPWLNRLLAPYIRHSLKQMYAPKSRDREVRGKLSFSVEPSP</sequence>
<protein>
    <submittedName>
        <fullName evidence="2">GNAT family N-acetyltransferase</fullName>
    </submittedName>
</protein>
<dbReference type="RefSeq" id="WP_124543147.1">
    <property type="nucleotide sequence ID" value="NZ_QUSW01000009.1"/>
</dbReference>
<dbReference type="EMBL" id="QUSW01000009">
    <property type="protein sequence ID" value="RQP21735.1"/>
    <property type="molecule type" value="Genomic_DNA"/>
</dbReference>
<organism evidence="2 3">
    <name type="scientific">Piscinibacter terrae</name>
    <dbReference type="NCBI Taxonomy" id="2496871"/>
    <lineage>
        <taxon>Bacteria</taxon>
        <taxon>Pseudomonadati</taxon>
        <taxon>Pseudomonadota</taxon>
        <taxon>Betaproteobacteria</taxon>
        <taxon>Burkholderiales</taxon>
        <taxon>Sphaerotilaceae</taxon>
        <taxon>Piscinibacter</taxon>
    </lineage>
</organism>
<dbReference type="Pfam" id="PF13480">
    <property type="entry name" value="Acetyltransf_6"/>
    <property type="match status" value="1"/>
</dbReference>
<dbReference type="GO" id="GO:0016740">
    <property type="term" value="F:transferase activity"/>
    <property type="evidence" value="ECO:0007669"/>
    <property type="project" value="UniProtKB-KW"/>
</dbReference>
<proteinExistence type="predicted"/>